<dbReference type="Proteomes" id="UP000054560">
    <property type="component" value="Unassembled WGS sequence"/>
</dbReference>
<keyword evidence="7" id="KW-1185">Reference proteome</keyword>
<dbReference type="SUPFAM" id="SSF55979">
    <property type="entry name" value="DNA clamp"/>
    <property type="match status" value="2"/>
</dbReference>
<evidence type="ECO:0000256" key="3">
    <source>
        <dbReference type="ARBA" id="ARBA00022763"/>
    </source>
</evidence>
<dbReference type="PRINTS" id="PR01246">
    <property type="entry name" value="RAD1REPAIR"/>
</dbReference>
<keyword evidence="3" id="KW-0227">DNA damage</keyword>
<dbReference type="InterPro" id="IPR003021">
    <property type="entry name" value="Rad1_Rec1_Rad17"/>
</dbReference>
<dbReference type="OrthoDB" id="337581at2759"/>
<dbReference type="InterPro" id="IPR003011">
    <property type="entry name" value="Cell_cycle_checkpoint_Rad1"/>
</dbReference>
<gene>
    <name evidence="6" type="ORF">SARC_04837</name>
</gene>
<dbReference type="EMBL" id="KQ241882">
    <property type="protein sequence ID" value="KNC82894.1"/>
    <property type="molecule type" value="Genomic_DNA"/>
</dbReference>
<dbReference type="PANTHER" id="PTHR10870">
    <property type="entry name" value="CELL CYCLE CHECKPOINT PROTEIN RAD1"/>
    <property type="match status" value="1"/>
</dbReference>
<reference evidence="6 7" key="1">
    <citation type="submission" date="2011-02" db="EMBL/GenBank/DDBJ databases">
        <title>The Genome Sequence of Sphaeroforma arctica JP610.</title>
        <authorList>
            <consortium name="The Broad Institute Genome Sequencing Platform"/>
            <person name="Russ C."/>
            <person name="Cuomo C."/>
            <person name="Young S.K."/>
            <person name="Zeng Q."/>
            <person name="Gargeya S."/>
            <person name="Alvarado L."/>
            <person name="Berlin A."/>
            <person name="Chapman S.B."/>
            <person name="Chen Z."/>
            <person name="Freedman E."/>
            <person name="Gellesch M."/>
            <person name="Goldberg J."/>
            <person name="Griggs A."/>
            <person name="Gujja S."/>
            <person name="Heilman E."/>
            <person name="Heiman D."/>
            <person name="Howarth C."/>
            <person name="Mehta T."/>
            <person name="Neiman D."/>
            <person name="Pearson M."/>
            <person name="Roberts A."/>
            <person name="Saif S."/>
            <person name="Shea T."/>
            <person name="Shenoy N."/>
            <person name="Sisk P."/>
            <person name="Stolte C."/>
            <person name="Sykes S."/>
            <person name="White J."/>
            <person name="Yandava C."/>
            <person name="Burger G."/>
            <person name="Gray M.W."/>
            <person name="Holland P.W.H."/>
            <person name="King N."/>
            <person name="Lang F.B.F."/>
            <person name="Roger A.J."/>
            <person name="Ruiz-Trillo I."/>
            <person name="Haas B."/>
            <person name="Nusbaum C."/>
            <person name="Birren B."/>
        </authorList>
    </citation>
    <scope>NUCLEOTIDE SEQUENCE [LARGE SCALE GENOMIC DNA]</scope>
    <source>
        <strain evidence="6 7">JP610</strain>
    </source>
</reference>
<dbReference type="Gene3D" id="3.70.10.10">
    <property type="match status" value="1"/>
</dbReference>
<evidence type="ECO:0000256" key="2">
    <source>
        <dbReference type="ARBA" id="ARBA00010991"/>
    </source>
</evidence>
<dbReference type="GO" id="GO:0030896">
    <property type="term" value="C:checkpoint clamp complex"/>
    <property type="evidence" value="ECO:0007669"/>
    <property type="project" value="TreeGrafter"/>
</dbReference>
<evidence type="ECO:0008006" key="8">
    <source>
        <dbReference type="Google" id="ProtNLM"/>
    </source>
</evidence>
<dbReference type="InterPro" id="IPR046938">
    <property type="entry name" value="DNA_clamp_sf"/>
</dbReference>
<evidence type="ECO:0000256" key="5">
    <source>
        <dbReference type="ARBA" id="ARBA00023242"/>
    </source>
</evidence>
<dbReference type="AlphaFoldDB" id="A0A0L0G230"/>
<protein>
    <recommendedName>
        <fullName evidence="8">Cell cycle checkpoint protein RAD1</fullName>
    </recommendedName>
</protein>
<dbReference type="Pfam" id="PF02144">
    <property type="entry name" value="Rad1"/>
    <property type="match status" value="1"/>
</dbReference>
<comment type="similarity">
    <text evidence="2">Belongs to the rad1 family.</text>
</comment>
<dbReference type="GO" id="GO:0006281">
    <property type="term" value="P:DNA repair"/>
    <property type="evidence" value="ECO:0007669"/>
    <property type="project" value="UniProtKB-KW"/>
</dbReference>
<dbReference type="PRINTS" id="PR01245">
    <property type="entry name" value="RAD1REC1"/>
</dbReference>
<dbReference type="PANTHER" id="PTHR10870:SF0">
    <property type="entry name" value="CELL CYCLE CHECKPOINT PROTEIN RAD1"/>
    <property type="match status" value="1"/>
</dbReference>
<keyword evidence="5" id="KW-0539">Nucleus</keyword>
<organism evidence="6 7">
    <name type="scientific">Sphaeroforma arctica JP610</name>
    <dbReference type="NCBI Taxonomy" id="667725"/>
    <lineage>
        <taxon>Eukaryota</taxon>
        <taxon>Ichthyosporea</taxon>
        <taxon>Ichthyophonida</taxon>
        <taxon>Sphaeroforma</taxon>
    </lineage>
</organism>
<keyword evidence="4" id="KW-0234">DNA repair</keyword>
<evidence type="ECO:0000313" key="7">
    <source>
        <dbReference type="Proteomes" id="UP000054560"/>
    </source>
</evidence>
<evidence type="ECO:0000256" key="4">
    <source>
        <dbReference type="ARBA" id="ARBA00023204"/>
    </source>
</evidence>
<dbReference type="CDD" id="cd00577">
    <property type="entry name" value="PCNA"/>
    <property type="match status" value="1"/>
</dbReference>
<sequence>MSDSYEDEAGFDSNPLPILLATLDSPRKLLVMLKAVHLNEKATCVVSERGLRFTVNDKGSAQTSAFVKADLFDEYECRSKCDFAINLDVLIECLSIFGATTANSQSTSLRICYPGYGNPLELKLAERNVCTTCNIHTMEGMYAEDMNFRGSEVYNKVILQAEALRPIFSEMTIGDKHGQFDVYISAQDPCLRFSTSNVAGSCEVSFPPECEVVESLESVRTQSGQYLLSSMRHCLKAMSVASKVSMRMNARGFLSLQFMIEHDVGQQSFVEYWLVPDVEAAEEYEYADDDE</sequence>
<evidence type="ECO:0000256" key="1">
    <source>
        <dbReference type="ARBA" id="ARBA00004123"/>
    </source>
</evidence>
<dbReference type="RefSeq" id="XP_014156796.1">
    <property type="nucleotide sequence ID" value="XM_014301321.1"/>
</dbReference>
<dbReference type="GO" id="GO:0000077">
    <property type="term" value="P:DNA damage checkpoint signaling"/>
    <property type="evidence" value="ECO:0007669"/>
    <property type="project" value="InterPro"/>
</dbReference>
<accession>A0A0L0G230</accession>
<proteinExistence type="inferred from homology"/>
<dbReference type="GeneID" id="25905341"/>
<comment type="subcellular location">
    <subcellularLocation>
        <location evidence="1">Nucleus</location>
    </subcellularLocation>
</comment>
<dbReference type="STRING" id="667725.A0A0L0G230"/>
<evidence type="ECO:0000313" key="6">
    <source>
        <dbReference type="EMBL" id="KNC82894.1"/>
    </source>
</evidence>
<name>A0A0L0G230_9EUKA</name>
<dbReference type="eggNOG" id="KOG3194">
    <property type="taxonomic scope" value="Eukaryota"/>
</dbReference>